<evidence type="ECO:0000313" key="1">
    <source>
        <dbReference type="EMBL" id="AEK22969.1"/>
    </source>
</evidence>
<dbReference type="PANTHER" id="PTHR45661:SF3">
    <property type="entry name" value="IG-LIKE DOMAIN-CONTAINING PROTEIN"/>
    <property type="match status" value="1"/>
</dbReference>
<dbReference type="KEGG" id="ccm:Ccan_08510"/>
<keyword evidence="2" id="KW-1185">Reference proteome</keyword>
<dbReference type="PROSITE" id="PS51257">
    <property type="entry name" value="PROKAR_LIPOPROTEIN"/>
    <property type="match status" value="1"/>
</dbReference>
<dbReference type="HOGENOM" id="CLU_028334_2_0_10"/>
<sequence>MKNFLSNLSLLIGILTFISCTEKHHPSHYIVSEDGQVLERWLNGRTTEVDMEGDWILNEVTIIGREAFANQVNINAIKLPDNLEIIEDSAFKECVFLEEITIPKGVTTIGSMAFMGCTSLTSITIPEGVTTIGSMAFMGCTSLTSITIPEGVTGIGVGAFLGCTSLISVTIPESVTVIGETAFLSGSSLTSVTIKATTPPTLLCRSGCYMFSSDMLSIYVPKESVQAYKNHSDWKEYADKIKAIE</sequence>
<dbReference type="InterPro" id="IPR032675">
    <property type="entry name" value="LRR_dom_sf"/>
</dbReference>
<name>F9YUB4_CAPCC</name>
<proteinExistence type="predicted"/>
<dbReference type="eggNOG" id="COG5492">
    <property type="taxonomic scope" value="Bacteria"/>
</dbReference>
<gene>
    <name evidence="1" type="ordered locus">Ccan_08510</name>
</gene>
<dbReference type="SUPFAM" id="SSF52058">
    <property type="entry name" value="L domain-like"/>
    <property type="match status" value="1"/>
</dbReference>
<dbReference type="OrthoDB" id="1151433at2"/>
<dbReference type="STRING" id="860228.Ccan_08510"/>
<reference evidence="1 2" key="1">
    <citation type="journal article" date="2011" name="J. Bacteriol.">
        <title>Complete genome sequence of the dog commensal and human pathogen Capnocytophaga canimorsus strain 5.</title>
        <authorList>
            <person name="Manfredi P."/>
            <person name="Pagni M."/>
            <person name="Cornelis G.R."/>
        </authorList>
    </citation>
    <scope>NUCLEOTIDE SEQUENCE [LARGE SCALE GENOMIC DNA]</scope>
    <source>
        <strain evidence="2">5</strain>
    </source>
</reference>
<dbReference type="Gene3D" id="3.80.10.10">
    <property type="entry name" value="Ribonuclease Inhibitor"/>
    <property type="match status" value="1"/>
</dbReference>
<dbReference type="AlphaFoldDB" id="F9YUB4"/>
<dbReference type="InterPro" id="IPR053139">
    <property type="entry name" value="Surface_bspA-like"/>
</dbReference>
<dbReference type="EMBL" id="CP002113">
    <property type="protein sequence ID" value="AEK22969.1"/>
    <property type="molecule type" value="Genomic_DNA"/>
</dbReference>
<dbReference type="Pfam" id="PF13306">
    <property type="entry name" value="LRR_5"/>
    <property type="match status" value="1"/>
</dbReference>
<dbReference type="RefSeq" id="WP_013996959.1">
    <property type="nucleotide sequence ID" value="NC_015846.1"/>
</dbReference>
<dbReference type="PANTHER" id="PTHR45661">
    <property type="entry name" value="SURFACE ANTIGEN"/>
    <property type="match status" value="1"/>
</dbReference>
<protein>
    <submittedName>
        <fullName evidence="1">TvBspA-like-625</fullName>
    </submittedName>
</protein>
<dbReference type="Proteomes" id="UP000008895">
    <property type="component" value="Chromosome"/>
</dbReference>
<dbReference type="InterPro" id="IPR026906">
    <property type="entry name" value="LRR_5"/>
</dbReference>
<accession>F9YUB4</accession>
<evidence type="ECO:0000313" key="2">
    <source>
        <dbReference type="Proteomes" id="UP000008895"/>
    </source>
</evidence>
<organism evidence="1 2">
    <name type="scientific">Capnocytophaga canimorsus (strain 5)</name>
    <dbReference type="NCBI Taxonomy" id="860228"/>
    <lineage>
        <taxon>Bacteria</taxon>
        <taxon>Pseudomonadati</taxon>
        <taxon>Bacteroidota</taxon>
        <taxon>Flavobacteriia</taxon>
        <taxon>Flavobacteriales</taxon>
        <taxon>Flavobacteriaceae</taxon>
        <taxon>Capnocytophaga</taxon>
    </lineage>
</organism>